<dbReference type="AlphaFoldDB" id="A0AAD5NCK3"/>
<protein>
    <submittedName>
        <fullName evidence="2">Uncharacterized protein</fullName>
    </submittedName>
</protein>
<proteinExistence type="predicted"/>
<evidence type="ECO:0000313" key="3">
    <source>
        <dbReference type="Proteomes" id="UP001196413"/>
    </source>
</evidence>
<sequence>TVTAASRIVRMRALVATETQKAEYSRTKRLEAQHLTQRRPCPPPLLPLEKAAQATETRRVPTQQRIEV</sequence>
<dbReference type="EMBL" id="JAHQIW010004851">
    <property type="protein sequence ID" value="KAJ1364034.1"/>
    <property type="molecule type" value="Genomic_DNA"/>
</dbReference>
<keyword evidence="3" id="KW-1185">Reference proteome</keyword>
<comment type="caution">
    <text evidence="2">The sequence shown here is derived from an EMBL/GenBank/DDBJ whole genome shotgun (WGS) entry which is preliminary data.</text>
</comment>
<name>A0AAD5NCK3_PARTN</name>
<organism evidence="2 3">
    <name type="scientific">Parelaphostrongylus tenuis</name>
    <name type="common">Meningeal worm</name>
    <dbReference type="NCBI Taxonomy" id="148309"/>
    <lineage>
        <taxon>Eukaryota</taxon>
        <taxon>Metazoa</taxon>
        <taxon>Ecdysozoa</taxon>
        <taxon>Nematoda</taxon>
        <taxon>Chromadorea</taxon>
        <taxon>Rhabditida</taxon>
        <taxon>Rhabditina</taxon>
        <taxon>Rhabditomorpha</taxon>
        <taxon>Strongyloidea</taxon>
        <taxon>Metastrongylidae</taxon>
        <taxon>Parelaphostrongylus</taxon>
    </lineage>
</organism>
<evidence type="ECO:0000256" key="1">
    <source>
        <dbReference type="SAM" id="MobiDB-lite"/>
    </source>
</evidence>
<dbReference type="Proteomes" id="UP001196413">
    <property type="component" value="Unassembled WGS sequence"/>
</dbReference>
<reference evidence="2" key="1">
    <citation type="submission" date="2021-06" db="EMBL/GenBank/DDBJ databases">
        <title>Parelaphostrongylus tenuis whole genome reference sequence.</title>
        <authorList>
            <person name="Garwood T.J."/>
            <person name="Larsen P.A."/>
            <person name="Fountain-Jones N.M."/>
            <person name="Garbe J.R."/>
            <person name="Macchietto M.G."/>
            <person name="Kania S.A."/>
            <person name="Gerhold R.W."/>
            <person name="Richards J.E."/>
            <person name="Wolf T.M."/>
        </authorList>
    </citation>
    <scope>NUCLEOTIDE SEQUENCE</scope>
    <source>
        <strain evidence="2">MNPRO001-30</strain>
        <tissue evidence="2">Meninges</tissue>
    </source>
</reference>
<feature type="region of interest" description="Disordered" evidence="1">
    <location>
        <begin position="33"/>
        <end position="68"/>
    </location>
</feature>
<accession>A0AAD5NCK3</accession>
<gene>
    <name evidence="2" type="ORF">KIN20_024022</name>
</gene>
<evidence type="ECO:0000313" key="2">
    <source>
        <dbReference type="EMBL" id="KAJ1364034.1"/>
    </source>
</evidence>
<feature type="non-terminal residue" evidence="2">
    <location>
        <position position="1"/>
    </location>
</feature>